<evidence type="ECO:0000259" key="4">
    <source>
        <dbReference type="Pfam" id="PF13475"/>
    </source>
</evidence>
<dbReference type="OrthoDB" id="361797at2759"/>
<proteinExistence type="predicted"/>
<keyword evidence="2" id="KW-0274">FAD</keyword>
<dbReference type="GO" id="GO:0004148">
    <property type="term" value="F:dihydrolipoyl dehydrogenase (NADH) activity"/>
    <property type="evidence" value="ECO:0007669"/>
    <property type="project" value="TreeGrafter"/>
</dbReference>
<comment type="caution">
    <text evidence="5">The sequence shown here is derived from an EMBL/GenBank/DDBJ whole genome shotgun (WGS) entry which is preliminary data.</text>
</comment>
<feature type="domain" description="DUF4116" evidence="4">
    <location>
        <begin position="209"/>
        <end position="251"/>
    </location>
</feature>
<dbReference type="InterPro" id="IPR050151">
    <property type="entry name" value="Class-I_Pyr_Nuc-Dis_Oxidored"/>
</dbReference>
<dbReference type="GeneID" id="68107995"/>
<reference evidence="5 6" key="1">
    <citation type="journal article" date="2019" name="Sci. Rep.">
        <title>Nanopore sequencing improves the draft genome of the human pathogenic amoeba Naegleria fowleri.</title>
        <authorList>
            <person name="Liechti N."/>
            <person name="Schurch N."/>
            <person name="Bruggmann R."/>
            <person name="Wittwer M."/>
        </authorList>
    </citation>
    <scope>NUCLEOTIDE SEQUENCE [LARGE SCALE GENOMIC DNA]</scope>
    <source>
        <strain evidence="5 6">ATCC 30894</strain>
    </source>
</reference>
<dbReference type="Pfam" id="PF07992">
    <property type="entry name" value="Pyr_redox_2"/>
    <property type="match status" value="1"/>
</dbReference>
<protein>
    <recommendedName>
        <fullName evidence="7">FAD/NAD(P)-binding domain-containing protein</fullName>
    </recommendedName>
</protein>
<evidence type="ECO:0000259" key="3">
    <source>
        <dbReference type="Pfam" id="PF07992"/>
    </source>
</evidence>
<name>A0A6A5CI11_NAEFO</name>
<dbReference type="Gene3D" id="3.30.390.30">
    <property type="match status" value="1"/>
</dbReference>
<dbReference type="PRINTS" id="PR00368">
    <property type="entry name" value="FADPNR"/>
</dbReference>
<dbReference type="RefSeq" id="XP_044569591.1">
    <property type="nucleotide sequence ID" value="XM_044711550.1"/>
</dbReference>
<evidence type="ECO:0000313" key="6">
    <source>
        <dbReference type="Proteomes" id="UP000444721"/>
    </source>
</evidence>
<dbReference type="VEuPathDB" id="AmoebaDB:NF0008780"/>
<dbReference type="InterPro" id="IPR023753">
    <property type="entry name" value="FAD/NAD-binding_dom"/>
</dbReference>
<dbReference type="GO" id="GO:0006103">
    <property type="term" value="P:2-oxoglutarate metabolic process"/>
    <property type="evidence" value="ECO:0007669"/>
    <property type="project" value="TreeGrafter"/>
</dbReference>
<dbReference type="GO" id="GO:0005739">
    <property type="term" value="C:mitochondrion"/>
    <property type="evidence" value="ECO:0007669"/>
    <property type="project" value="TreeGrafter"/>
</dbReference>
<dbReference type="InterPro" id="IPR036188">
    <property type="entry name" value="FAD/NAD-bd_sf"/>
</dbReference>
<evidence type="ECO:0000256" key="1">
    <source>
        <dbReference type="ARBA" id="ARBA00022630"/>
    </source>
</evidence>
<dbReference type="Pfam" id="PF13475">
    <property type="entry name" value="DUF4116"/>
    <property type="match status" value="1"/>
</dbReference>
<sequence>MQFNVELGSVFTRLGSQVTVLESNPDRISPFLDQEVSQILEKQGMTFKLGVSVQNGHVDTLQKKVTLEVESVRSIPTGGSPHDHDGSSPMVRQSIKAEVVLVCIGRRPFTHHLGLENVGIKLDSKGRIPVNDQLQTSVPTIYAIGDVVRGPMLAHKAEEEGFAVAEHLAGRSSPHLNYNAIPNVIYTHPEVASIGQTEQELIANSIPYRELMLEAVKNNGYVLKYANEVFKKDAEFVKEALKCNGFVLEYSEELYQARMQYCYHGAYLGNDYH</sequence>
<organism evidence="5 6">
    <name type="scientific">Naegleria fowleri</name>
    <name type="common">Brain eating amoeba</name>
    <dbReference type="NCBI Taxonomy" id="5763"/>
    <lineage>
        <taxon>Eukaryota</taxon>
        <taxon>Discoba</taxon>
        <taxon>Heterolobosea</taxon>
        <taxon>Tetramitia</taxon>
        <taxon>Eutetramitia</taxon>
        <taxon>Vahlkampfiidae</taxon>
        <taxon>Naegleria</taxon>
    </lineage>
</organism>
<keyword evidence="1" id="KW-0285">Flavoprotein</keyword>
<dbReference type="GO" id="GO:0050660">
    <property type="term" value="F:flavin adenine dinucleotide binding"/>
    <property type="evidence" value="ECO:0007669"/>
    <property type="project" value="TreeGrafter"/>
</dbReference>
<dbReference type="GO" id="GO:0045252">
    <property type="term" value="C:oxoglutarate dehydrogenase complex"/>
    <property type="evidence" value="ECO:0007669"/>
    <property type="project" value="TreeGrafter"/>
</dbReference>
<dbReference type="EMBL" id="VFQX01000002">
    <property type="protein sequence ID" value="KAF0984878.1"/>
    <property type="molecule type" value="Genomic_DNA"/>
</dbReference>
<gene>
    <name evidence="5" type="ORF">FDP41_000777</name>
</gene>
<dbReference type="PANTHER" id="PTHR22912:SF223">
    <property type="entry name" value="DIHYDROLIPOYL DEHYDROGENASE 1, MITOCHONDRIAL"/>
    <property type="match status" value="1"/>
</dbReference>
<dbReference type="VEuPathDB" id="AmoebaDB:NfTy_031820"/>
<feature type="domain" description="FAD/NAD(P)-binding" evidence="3">
    <location>
        <begin position="5"/>
        <end position="161"/>
    </location>
</feature>
<evidence type="ECO:0000313" key="5">
    <source>
        <dbReference type="EMBL" id="KAF0984878.1"/>
    </source>
</evidence>
<dbReference type="VEuPathDB" id="AmoebaDB:NF0108420"/>
<dbReference type="InterPro" id="IPR025197">
    <property type="entry name" value="DUF4116"/>
</dbReference>
<dbReference type="AlphaFoldDB" id="A0A6A5CI11"/>
<dbReference type="Proteomes" id="UP000444721">
    <property type="component" value="Unassembled WGS sequence"/>
</dbReference>
<dbReference type="InterPro" id="IPR016156">
    <property type="entry name" value="FAD/NAD-linked_Rdtase_dimer_sf"/>
</dbReference>
<evidence type="ECO:0000256" key="2">
    <source>
        <dbReference type="ARBA" id="ARBA00022827"/>
    </source>
</evidence>
<accession>A0A6A5CI11</accession>
<dbReference type="SUPFAM" id="SSF51905">
    <property type="entry name" value="FAD/NAD(P)-binding domain"/>
    <property type="match status" value="1"/>
</dbReference>
<dbReference type="PANTHER" id="PTHR22912">
    <property type="entry name" value="DISULFIDE OXIDOREDUCTASE"/>
    <property type="match status" value="1"/>
</dbReference>
<dbReference type="VEuPathDB" id="AmoebaDB:FDP41_000777"/>
<keyword evidence="6" id="KW-1185">Reference proteome</keyword>
<evidence type="ECO:0008006" key="7">
    <source>
        <dbReference type="Google" id="ProtNLM"/>
    </source>
</evidence>
<dbReference type="Gene3D" id="3.50.50.60">
    <property type="entry name" value="FAD/NAD(P)-binding domain"/>
    <property type="match status" value="1"/>
</dbReference>